<comment type="caution">
    <text evidence="2">The sequence shown here is derived from an EMBL/GenBank/DDBJ whole genome shotgun (WGS) entry which is preliminary data.</text>
</comment>
<feature type="compositionally biased region" description="Polar residues" evidence="1">
    <location>
        <begin position="1"/>
        <end position="17"/>
    </location>
</feature>
<accession>A0A150P7R2</accession>
<gene>
    <name evidence="2" type="ORF">BE04_03120</name>
</gene>
<evidence type="ECO:0000256" key="1">
    <source>
        <dbReference type="SAM" id="MobiDB-lite"/>
    </source>
</evidence>
<sequence length="64" mass="6639">MLRDISLSTAVSSTQAFRNPRKLAAPGSSGRHSASAPQGSTSSSTSSASMPKLRAVSTVSTMWR</sequence>
<dbReference type="AlphaFoldDB" id="A0A150P7R2"/>
<dbReference type="EMBL" id="JELX01003626">
    <property type="protein sequence ID" value="KYF51739.1"/>
    <property type="molecule type" value="Genomic_DNA"/>
</dbReference>
<name>A0A150P7R2_SORCE</name>
<feature type="region of interest" description="Disordered" evidence="1">
    <location>
        <begin position="1"/>
        <end position="64"/>
    </location>
</feature>
<proteinExistence type="predicted"/>
<dbReference type="Proteomes" id="UP000075604">
    <property type="component" value="Unassembled WGS sequence"/>
</dbReference>
<evidence type="ECO:0000313" key="2">
    <source>
        <dbReference type="EMBL" id="KYF51739.1"/>
    </source>
</evidence>
<reference evidence="2 3" key="1">
    <citation type="submission" date="2014-02" db="EMBL/GenBank/DDBJ databases">
        <title>The small core and large imbalanced accessory genome model reveals a collaborative survival strategy of Sorangium cellulosum strains in nature.</title>
        <authorList>
            <person name="Han K."/>
            <person name="Peng R."/>
            <person name="Blom J."/>
            <person name="Li Y.-Z."/>
        </authorList>
    </citation>
    <scope>NUCLEOTIDE SEQUENCE [LARGE SCALE GENOMIC DNA]</scope>
    <source>
        <strain evidence="2 3">So0157-18</strain>
    </source>
</reference>
<feature type="compositionally biased region" description="Low complexity" evidence="1">
    <location>
        <begin position="33"/>
        <end position="49"/>
    </location>
</feature>
<evidence type="ECO:0000313" key="3">
    <source>
        <dbReference type="Proteomes" id="UP000075604"/>
    </source>
</evidence>
<protein>
    <submittedName>
        <fullName evidence="2">Uncharacterized protein</fullName>
    </submittedName>
</protein>
<organism evidence="2 3">
    <name type="scientific">Sorangium cellulosum</name>
    <name type="common">Polyangium cellulosum</name>
    <dbReference type="NCBI Taxonomy" id="56"/>
    <lineage>
        <taxon>Bacteria</taxon>
        <taxon>Pseudomonadati</taxon>
        <taxon>Myxococcota</taxon>
        <taxon>Polyangia</taxon>
        <taxon>Polyangiales</taxon>
        <taxon>Polyangiaceae</taxon>
        <taxon>Sorangium</taxon>
    </lineage>
</organism>